<dbReference type="Gene3D" id="1.20.120.520">
    <property type="entry name" value="nmb1532 protein domain like"/>
    <property type="match status" value="1"/>
</dbReference>
<dbReference type="Pfam" id="PF01814">
    <property type="entry name" value="Hemerythrin"/>
    <property type="match status" value="1"/>
</dbReference>
<dbReference type="CDD" id="cd12108">
    <property type="entry name" value="Hr-like"/>
    <property type="match status" value="1"/>
</dbReference>
<dbReference type="PANTHER" id="PTHR38048">
    <property type="entry name" value="EXPRESSED PROTEIN"/>
    <property type="match status" value="1"/>
</dbReference>
<dbReference type="HOGENOM" id="CLU_074846_1_1_1"/>
<dbReference type="STRING" id="914234.M2REZ8"/>
<dbReference type="Proteomes" id="UP000016930">
    <property type="component" value="Unassembled WGS sequence"/>
</dbReference>
<accession>M2REZ8</accession>
<evidence type="ECO:0000313" key="2">
    <source>
        <dbReference type="EMBL" id="EMD37386.1"/>
    </source>
</evidence>
<dbReference type="OrthoDB" id="10044044at2759"/>
<dbReference type="InterPro" id="IPR012312">
    <property type="entry name" value="Hemerythrin-like"/>
</dbReference>
<evidence type="ECO:0000259" key="1">
    <source>
        <dbReference type="Pfam" id="PF01814"/>
    </source>
</evidence>
<dbReference type="InterPro" id="IPR053206">
    <property type="entry name" value="Dimeric_xanthone_biosynth"/>
</dbReference>
<dbReference type="AlphaFoldDB" id="M2REZ8"/>
<gene>
    <name evidence="2" type="ORF">CERSUDRAFT_114060</name>
</gene>
<dbReference type="EMBL" id="KB445796">
    <property type="protein sequence ID" value="EMD37386.1"/>
    <property type="molecule type" value="Genomic_DNA"/>
</dbReference>
<name>M2REZ8_CERS8</name>
<proteinExistence type="predicted"/>
<evidence type="ECO:0000313" key="3">
    <source>
        <dbReference type="Proteomes" id="UP000016930"/>
    </source>
</evidence>
<organism evidence="2 3">
    <name type="scientific">Ceriporiopsis subvermispora (strain B)</name>
    <name type="common">White-rot fungus</name>
    <name type="synonym">Gelatoporia subvermispora</name>
    <dbReference type="NCBI Taxonomy" id="914234"/>
    <lineage>
        <taxon>Eukaryota</taxon>
        <taxon>Fungi</taxon>
        <taxon>Dikarya</taxon>
        <taxon>Basidiomycota</taxon>
        <taxon>Agaricomycotina</taxon>
        <taxon>Agaricomycetes</taxon>
        <taxon>Polyporales</taxon>
        <taxon>Gelatoporiaceae</taxon>
        <taxon>Gelatoporia</taxon>
    </lineage>
</organism>
<feature type="domain" description="Hemerythrin-like" evidence="1">
    <location>
        <begin position="53"/>
        <end position="180"/>
    </location>
</feature>
<sequence length="201" mass="23801">MYLCRISSVTKLSRNPHFLPVLTYRNTLRLMSSSSESRTMSIAREEARWNRMADHMTGFHDHFKWEFNFIYQVSDGSFSKRGMSLSVFLRRVQQLIRSLTVHHTIEEQYIFPVLAKRMPAFGQNEAHLKSHEGIHHGLDDLTKLVQKWLAEPSAYSPQEMRECLDSWREVLFKHLDEEVEDLSGENMKKYWKLEEVDKIPI</sequence>
<reference evidence="2 3" key="1">
    <citation type="journal article" date="2012" name="Proc. Natl. Acad. Sci. U.S.A.">
        <title>Comparative genomics of Ceriporiopsis subvermispora and Phanerochaete chrysosporium provide insight into selective ligninolysis.</title>
        <authorList>
            <person name="Fernandez-Fueyo E."/>
            <person name="Ruiz-Duenas F.J."/>
            <person name="Ferreira P."/>
            <person name="Floudas D."/>
            <person name="Hibbett D.S."/>
            <person name="Canessa P."/>
            <person name="Larrondo L.F."/>
            <person name="James T.Y."/>
            <person name="Seelenfreund D."/>
            <person name="Lobos S."/>
            <person name="Polanco R."/>
            <person name="Tello M."/>
            <person name="Honda Y."/>
            <person name="Watanabe T."/>
            <person name="Watanabe T."/>
            <person name="Ryu J.S."/>
            <person name="Kubicek C.P."/>
            <person name="Schmoll M."/>
            <person name="Gaskell J."/>
            <person name="Hammel K.E."/>
            <person name="St John F.J."/>
            <person name="Vanden Wymelenberg A."/>
            <person name="Sabat G."/>
            <person name="Splinter BonDurant S."/>
            <person name="Syed K."/>
            <person name="Yadav J.S."/>
            <person name="Doddapaneni H."/>
            <person name="Subramanian V."/>
            <person name="Lavin J.L."/>
            <person name="Oguiza J.A."/>
            <person name="Perez G."/>
            <person name="Pisabarro A.G."/>
            <person name="Ramirez L."/>
            <person name="Santoyo F."/>
            <person name="Master E."/>
            <person name="Coutinho P.M."/>
            <person name="Henrissat B."/>
            <person name="Lombard V."/>
            <person name="Magnuson J.K."/>
            <person name="Kuees U."/>
            <person name="Hori C."/>
            <person name="Igarashi K."/>
            <person name="Samejima M."/>
            <person name="Held B.W."/>
            <person name="Barry K.W."/>
            <person name="LaButti K.M."/>
            <person name="Lapidus A."/>
            <person name="Lindquist E.A."/>
            <person name="Lucas S.M."/>
            <person name="Riley R."/>
            <person name="Salamov A.A."/>
            <person name="Hoffmeister D."/>
            <person name="Schwenk D."/>
            <person name="Hadar Y."/>
            <person name="Yarden O."/>
            <person name="de Vries R.P."/>
            <person name="Wiebenga A."/>
            <person name="Stenlid J."/>
            <person name="Eastwood D."/>
            <person name="Grigoriev I.V."/>
            <person name="Berka R.M."/>
            <person name="Blanchette R.A."/>
            <person name="Kersten P."/>
            <person name="Martinez A.T."/>
            <person name="Vicuna R."/>
            <person name="Cullen D."/>
        </authorList>
    </citation>
    <scope>NUCLEOTIDE SEQUENCE [LARGE SCALE GENOMIC DNA]</scope>
    <source>
        <strain evidence="2 3">B</strain>
    </source>
</reference>
<keyword evidence="3" id="KW-1185">Reference proteome</keyword>
<protein>
    <recommendedName>
        <fullName evidence="1">Hemerythrin-like domain-containing protein</fullName>
    </recommendedName>
</protein>
<dbReference type="PANTHER" id="PTHR38048:SF1">
    <property type="entry name" value="HEMERYTHRIN-LIKE DOMAIN-CONTAINING PROTEIN"/>
    <property type="match status" value="1"/>
</dbReference>